<name>A0AB32W112_THECC</name>
<protein>
    <submittedName>
        <fullName evidence="3">Uncharacterized protein LOC108661137</fullName>
    </submittedName>
</protein>
<dbReference type="PANTHER" id="PTHR33067">
    <property type="entry name" value="RNA-DIRECTED DNA POLYMERASE-RELATED"/>
    <property type="match status" value="1"/>
</dbReference>
<dbReference type="RefSeq" id="XP_017972516.1">
    <property type="nucleotide sequence ID" value="XM_018117027.1"/>
</dbReference>
<reference evidence="2" key="1">
    <citation type="journal article" date="1997" name="Nucleic Acids Res.">
        <title>tRNAscan-SE: a program for improved detection of transfer RNA genes in genomic sequence.</title>
        <authorList>
            <person name="Lowe T.M."/>
            <person name="Eddy S.R."/>
        </authorList>
    </citation>
    <scope>NUCLEOTIDE SEQUENCE [LARGE SCALE GENOMIC DNA]</scope>
    <source>
        <strain evidence="2">r\B97-61/B2</strain>
    </source>
</reference>
<organism evidence="2 3">
    <name type="scientific">Theobroma cacao</name>
    <name type="common">Cacao</name>
    <name type="synonym">Cocoa</name>
    <dbReference type="NCBI Taxonomy" id="3641"/>
    <lineage>
        <taxon>Eukaryota</taxon>
        <taxon>Viridiplantae</taxon>
        <taxon>Streptophyta</taxon>
        <taxon>Embryophyta</taxon>
        <taxon>Tracheophyta</taxon>
        <taxon>Spermatophyta</taxon>
        <taxon>Magnoliopsida</taxon>
        <taxon>eudicotyledons</taxon>
        <taxon>Gunneridae</taxon>
        <taxon>Pentapetalae</taxon>
        <taxon>rosids</taxon>
        <taxon>malvids</taxon>
        <taxon>Malvales</taxon>
        <taxon>Malvaceae</taxon>
        <taxon>Byttnerioideae</taxon>
        <taxon>Theobroma</taxon>
    </lineage>
</organism>
<keyword evidence="1" id="KW-0812">Transmembrane</keyword>
<keyword evidence="1" id="KW-1133">Transmembrane helix</keyword>
<dbReference type="InterPro" id="IPR021109">
    <property type="entry name" value="Peptidase_aspartic_dom_sf"/>
</dbReference>
<proteinExistence type="predicted"/>
<evidence type="ECO:0000313" key="2">
    <source>
        <dbReference type="Proteomes" id="UP000694886"/>
    </source>
</evidence>
<reference evidence="3" key="2">
    <citation type="submission" date="2025-08" db="UniProtKB">
        <authorList>
            <consortium name="RefSeq"/>
        </authorList>
    </citation>
    <scope>IDENTIFICATION</scope>
</reference>
<gene>
    <name evidence="3" type="primary">LOC108661137</name>
</gene>
<evidence type="ECO:0000256" key="1">
    <source>
        <dbReference type="SAM" id="Phobius"/>
    </source>
</evidence>
<dbReference type="Gramene" id="Tc03v2_t005110.1">
    <property type="protein sequence ID" value="Tc03v2_p005110.1"/>
    <property type="gene ID" value="Tc03v2_g005110"/>
</dbReference>
<accession>A0AB32W112</accession>
<dbReference type="AlphaFoldDB" id="A0AB32W112"/>
<dbReference type="Gene3D" id="2.40.70.10">
    <property type="entry name" value="Acid Proteases"/>
    <property type="match status" value="1"/>
</dbReference>
<keyword evidence="1" id="KW-0472">Membrane</keyword>
<evidence type="ECO:0000313" key="3">
    <source>
        <dbReference type="RefSeq" id="XP_017972516.1"/>
    </source>
</evidence>
<dbReference type="PANTHER" id="PTHR33067:SF31">
    <property type="entry name" value="RNA-DIRECTED DNA POLYMERASE"/>
    <property type="match status" value="1"/>
</dbReference>
<sequence length="161" mass="17860">MPSFVKFIKDILTNKRKLEDFGTITLIKECSTIIQTKLPSKLKDPSSFSIPCLIGNFNFLSPLCDLGVGVSIMLLSVARRIRLPEIQPTTITLQLADRVIRHPCGVIKDGLLKVGKLYILVDFIVLEMEEDPEILIILGLLFLATAGALINVREGKITLKV</sequence>
<feature type="transmembrane region" description="Helical" evidence="1">
    <location>
        <begin position="134"/>
        <end position="152"/>
    </location>
</feature>
<dbReference type="GeneID" id="108661137"/>
<dbReference type="KEGG" id="tcc:108661137"/>
<dbReference type="Proteomes" id="UP000694886">
    <property type="component" value="Chromosome 3"/>
</dbReference>